<keyword evidence="1" id="KW-0472">Membrane</keyword>
<dbReference type="EMBL" id="FOSB01000004">
    <property type="protein sequence ID" value="SFJ74745.1"/>
    <property type="molecule type" value="Genomic_DNA"/>
</dbReference>
<dbReference type="RefSeq" id="WP_075036028.1">
    <property type="nucleotide sequence ID" value="NZ_FOSB01000004.1"/>
</dbReference>
<evidence type="ECO:0000313" key="4">
    <source>
        <dbReference type="EMBL" id="SFJ74745.1"/>
    </source>
</evidence>
<protein>
    <recommendedName>
        <fullName evidence="6">DUF4179 domain-containing protein</fullName>
    </recommendedName>
</protein>
<organism evidence="4 5">
    <name type="scientific">Halobacillus dabanensis</name>
    <dbReference type="NCBI Taxonomy" id="240302"/>
    <lineage>
        <taxon>Bacteria</taxon>
        <taxon>Bacillati</taxon>
        <taxon>Bacillota</taxon>
        <taxon>Bacilli</taxon>
        <taxon>Bacillales</taxon>
        <taxon>Bacillaceae</taxon>
        <taxon>Halobacillus</taxon>
    </lineage>
</organism>
<evidence type="ECO:0008006" key="6">
    <source>
        <dbReference type="Google" id="ProtNLM"/>
    </source>
</evidence>
<name>A0A1I3TVD6_HALDA</name>
<dbReference type="Pfam" id="PF18705">
    <property type="entry name" value="DUF5643"/>
    <property type="match status" value="1"/>
</dbReference>
<feature type="domain" description="DUF4179" evidence="2">
    <location>
        <begin position="42"/>
        <end position="136"/>
    </location>
</feature>
<evidence type="ECO:0000259" key="2">
    <source>
        <dbReference type="Pfam" id="PF13786"/>
    </source>
</evidence>
<reference evidence="5" key="1">
    <citation type="submission" date="2016-10" db="EMBL/GenBank/DDBJ databases">
        <authorList>
            <person name="Varghese N."/>
            <person name="Submissions S."/>
        </authorList>
    </citation>
    <scope>NUCLEOTIDE SEQUENCE [LARGE SCALE GENOMIC DNA]</scope>
    <source>
        <strain evidence="5">CGMCC 1.3704</strain>
    </source>
</reference>
<keyword evidence="5" id="KW-1185">Reference proteome</keyword>
<dbReference type="Pfam" id="PF13786">
    <property type="entry name" value="DUF4179"/>
    <property type="match status" value="1"/>
</dbReference>
<proteinExistence type="predicted"/>
<feature type="domain" description="DUF5643" evidence="3">
    <location>
        <begin position="225"/>
        <end position="337"/>
    </location>
</feature>
<gene>
    <name evidence="4" type="ORF">SAMN04487936_10422</name>
</gene>
<evidence type="ECO:0000256" key="1">
    <source>
        <dbReference type="SAM" id="Phobius"/>
    </source>
</evidence>
<dbReference type="InterPro" id="IPR025436">
    <property type="entry name" value="DUF4179"/>
</dbReference>
<dbReference type="AlphaFoldDB" id="A0A1I3TVD6"/>
<dbReference type="Proteomes" id="UP000183557">
    <property type="component" value="Unassembled WGS sequence"/>
</dbReference>
<dbReference type="InterPro" id="IPR040680">
    <property type="entry name" value="DUF5643"/>
</dbReference>
<dbReference type="Gene3D" id="2.60.40.1630">
    <property type="entry name" value="bacillus anthracis domain"/>
    <property type="match status" value="1"/>
</dbReference>
<evidence type="ECO:0000259" key="3">
    <source>
        <dbReference type="Pfam" id="PF18705"/>
    </source>
</evidence>
<keyword evidence="1" id="KW-0812">Transmembrane</keyword>
<sequence>MKKLDQEINEWKKRYDKIHMEEARLEDAVEFGFHQATKQQPKRKYKVMWPVLSAIAVLLLFFGSVRVSPAFAEKISQVPGMEKIVQLIQGDQGKRAAIDANHFQPLGITQQKGDLTLTVEGVIRDNYGMVIFYSLEAEGDHRNLLLKNPMFTAGNGDELPASSVSYSGGHVKENDNMRMMEVYTQDGMKGIEDFRLAMEGSGIIDGSFVSEEFSITFEAPNEAESKEYQVDETVSIEGEQFIVESVTVHPLRTAIKVREHPDNQTEMLSIEDLELRGEDGEVWTSISNGVSATGGPENDAITFYLQSNYFEDPKSLTLAFSKVMVVNPEKEYMEIDLEQEEIIYQPSDFAELTYASEATFEVVMDEEVAESIGFSSIKDQYGDSLDMASQQTEMSMEGPKTIYTQLDEEAEGPVRIEFSRYPEWVEKEVEINLK</sequence>
<evidence type="ECO:0000313" key="5">
    <source>
        <dbReference type="Proteomes" id="UP000183557"/>
    </source>
</evidence>
<accession>A0A1I3TVD6</accession>
<keyword evidence="1" id="KW-1133">Transmembrane helix</keyword>
<dbReference type="OrthoDB" id="2725974at2"/>
<feature type="transmembrane region" description="Helical" evidence="1">
    <location>
        <begin position="47"/>
        <end position="65"/>
    </location>
</feature>